<dbReference type="Proteomes" id="UP001153269">
    <property type="component" value="Unassembled WGS sequence"/>
</dbReference>
<accession>A0A9N7U4S0</accession>
<evidence type="ECO:0000313" key="1">
    <source>
        <dbReference type="EMBL" id="CAB1423986.1"/>
    </source>
</evidence>
<proteinExistence type="predicted"/>
<protein>
    <submittedName>
        <fullName evidence="1">Uncharacterized protein</fullName>
    </submittedName>
</protein>
<dbReference type="EMBL" id="CADEAL010000698">
    <property type="protein sequence ID" value="CAB1423986.1"/>
    <property type="molecule type" value="Genomic_DNA"/>
</dbReference>
<organism evidence="1 2">
    <name type="scientific">Pleuronectes platessa</name>
    <name type="common">European plaice</name>
    <dbReference type="NCBI Taxonomy" id="8262"/>
    <lineage>
        <taxon>Eukaryota</taxon>
        <taxon>Metazoa</taxon>
        <taxon>Chordata</taxon>
        <taxon>Craniata</taxon>
        <taxon>Vertebrata</taxon>
        <taxon>Euteleostomi</taxon>
        <taxon>Actinopterygii</taxon>
        <taxon>Neopterygii</taxon>
        <taxon>Teleostei</taxon>
        <taxon>Neoteleostei</taxon>
        <taxon>Acanthomorphata</taxon>
        <taxon>Carangaria</taxon>
        <taxon>Pleuronectiformes</taxon>
        <taxon>Pleuronectoidei</taxon>
        <taxon>Pleuronectidae</taxon>
        <taxon>Pleuronectes</taxon>
    </lineage>
</organism>
<gene>
    <name evidence="1" type="ORF">PLEPLA_LOCUS11907</name>
</gene>
<reference evidence="1" key="1">
    <citation type="submission" date="2020-03" db="EMBL/GenBank/DDBJ databases">
        <authorList>
            <person name="Weist P."/>
        </authorList>
    </citation>
    <scope>NUCLEOTIDE SEQUENCE</scope>
</reference>
<name>A0A9N7U4S0_PLEPL</name>
<sequence length="106" mass="12122">MGCEVDECPGERVEESRRRRITHESFTYPLYTLIQSLWGVLSIRLTLTRCPQSLPPYVSSLIIDNPDMPTHGAILIASFRLLPQPTNPLAYVPYVFVHPLYPHESI</sequence>
<evidence type="ECO:0000313" key="2">
    <source>
        <dbReference type="Proteomes" id="UP001153269"/>
    </source>
</evidence>
<comment type="caution">
    <text evidence="1">The sequence shown here is derived from an EMBL/GenBank/DDBJ whole genome shotgun (WGS) entry which is preliminary data.</text>
</comment>
<keyword evidence="2" id="KW-1185">Reference proteome</keyword>
<dbReference type="AlphaFoldDB" id="A0A9N7U4S0"/>